<gene>
    <name evidence="2" type="ORF">C9I89_19215</name>
</gene>
<reference evidence="2 3" key="1">
    <citation type="submission" date="2018-03" db="EMBL/GenBank/DDBJ databases">
        <title>Whole genome sequencing of Histamine producing bacteria.</title>
        <authorList>
            <person name="Butler K."/>
        </authorList>
    </citation>
    <scope>NUCLEOTIDE SEQUENCE [LARGE SCALE GENOMIC DNA]</scope>
    <source>
        <strain evidence="2 3">DSM 16190</strain>
    </source>
</reference>
<proteinExistence type="predicted"/>
<feature type="transmembrane region" description="Helical" evidence="1">
    <location>
        <begin position="101"/>
        <end position="123"/>
    </location>
</feature>
<evidence type="ECO:0000313" key="3">
    <source>
        <dbReference type="Proteomes" id="UP000240904"/>
    </source>
</evidence>
<feature type="transmembrane region" description="Helical" evidence="1">
    <location>
        <begin position="42"/>
        <end position="65"/>
    </location>
</feature>
<evidence type="ECO:0000313" key="2">
    <source>
        <dbReference type="EMBL" id="PSW02103.1"/>
    </source>
</evidence>
<keyword evidence="1" id="KW-1133">Transmembrane helix</keyword>
<keyword evidence="1" id="KW-0812">Transmembrane</keyword>
<dbReference type="AlphaFoldDB" id="A0A2T3MTB1"/>
<dbReference type="EMBL" id="PYMC01000019">
    <property type="protein sequence ID" value="PSW02103.1"/>
    <property type="molecule type" value="Genomic_DNA"/>
</dbReference>
<sequence>MEMNIPKMKGTDCAAKVLAVLAVSCLIRYIDTFTVIFDDNPVSIVPGFIAALVLFSGLGAFAGLLQGYKWGFIPLYFFIPAATLFFDMSLLPFLPDLILPAFRSLVVIAINSTVLLYAVFLLLKMMDSNVILYSADQLSLNRYSTVIKIEKS</sequence>
<comment type="caution">
    <text evidence="2">The sequence shown here is derived from an EMBL/GenBank/DDBJ whole genome shotgun (WGS) entry which is preliminary data.</text>
</comment>
<dbReference type="OrthoDB" id="5879731at2"/>
<keyword evidence="1" id="KW-0472">Membrane</keyword>
<keyword evidence="3" id="KW-1185">Reference proteome</keyword>
<organism evidence="2 3">
    <name type="scientific">Photobacterium lipolyticum</name>
    <dbReference type="NCBI Taxonomy" id="266810"/>
    <lineage>
        <taxon>Bacteria</taxon>
        <taxon>Pseudomonadati</taxon>
        <taxon>Pseudomonadota</taxon>
        <taxon>Gammaproteobacteria</taxon>
        <taxon>Vibrionales</taxon>
        <taxon>Vibrionaceae</taxon>
        <taxon>Photobacterium</taxon>
    </lineage>
</organism>
<accession>A0A2T3MTB1</accession>
<name>A0A2T3MTB1_9GAMM</name>
<dbReference type="Proteomes" id="UP000240904">
    <property type="component" value="Unassembled WGS sequence"/>
</dbReference>
<protein>
    <submittedName>
        <fullName evidence="2">Uncharacterized protein</fullName>
    </submittedName>
</protein>
<feature type="transmembrane region" description="Helical" evidence="1">
    <location>
        <begin position="72"/>
        <end position="95"/>
    </location>
</feature>
<evidence type="ECO:0000256" key="1">
    <source>
        <dbReference type="SAM" id="Phobius"/>
    </source>
</evidence>
<dbReference type="RefSeq" id="WP_107284940.1">
    <property type="nucleotide sequence ID" value="NZ_PYMC01000019.1"/>
</dbReference>